<keyword evidence="2" id="KW-1185">Reference proteome</keyword>
<sequence length="269" mass="30311">MVSSASALLAMLNENHPILKLHALSNLNALVDYFWPEISTSVPVPTIESLYEDEAFDQRQLAALVVSKVFYYLGELNDSLSYALGAGPLFDISVDSDYIHTLLAKAIDEYASLKSRAAESTEEAAIVDPRLEAIVERMMDKCISDGRYQQAMGIAIECRRLDKLEHAIISHDNIHGMLSYCIYISHSYVNHREYRCEVLRLLVKIYQRLSSPDYLSICQCLMFLDDPEGVASILEKLLQSGNKDDALLAFQIAFNLIENEHQAFLLNVL</sequence>
<dbReference type="EMBL" id="CM056809">
    <property type="protein sequence ID" value="KAJ8648865.1"/>
    <property type="molecule type" value="Genomic_DNA"/>
</dbReference>
<comment type="caution">
    <text evidence="1">The sequence shown here is derived from an EMBL/GenBank/DDBJ whole genome shotgun (WGS) entry which is preliminary data.</text>
</comment>
<dbReference type="Proteomes" id="UP001234297">
    <property type="component" value="Chromosome 1"/>
</dbReference>
<protein>
    <submittedName>
        <fullName evidence="1">Uncharacterized protein</fullName>
    </submittedName>
</protein>
<evidence type="ECO:0000313" key="2">
    <source>
        <dbReference type="Proteomes" id="UP001234297"/>
    </source>
</evidence>
<name>A0ACC2MT03_PERAE</name>
<gene>
    <name evidence="1" type="ORF">MRB53_001888</name>
</gene>
<organism evidence="1 2">
    <name type="scientific">Persea americana</name>
    <name type="common">Avocado</name>
    <dbReference type="NCBI Taxonomy" id="3435"/>
    <lineage>
        <taxon>Eukaryota</taxon>
        <taxon>Viridiplantae</taxon>
        <taxon>Streptophyta</taxon>
        <taxon>Embryophyta</taxon>
        <taxon>Tracheophyta</taxon>
        <taxon>Spermatophyta</taxon>
        <taxon>Magnoliopsida</taxon>
        <taxon>Magnoliidae</taxon>
        <taxon>Laurales</taxon>
        <taxon>Lauraceae</taxon>
        <taxon>Persea</taxon>
    </lineage>
</organism>
<evidence type="ECO:0000313" key="1">
    <source>
        <dbReference type="EMBL" id="KAJ8648865.1"/>
    </source>
</evidence>
<accession>A0ACC2MT03</accession>
<reference evidence="1 2" key="1">
    <citation type="journal article" date="2022" name="Hortic Res">
        <title>A haplotype resolved chromosomal level avocado genome allows analysis of novel avocado genes.</title>
        <authorList>
            <person name="Nath O."/>
            <person name="Fletcher S.J."/>
            <person name="Hayward A."/>
            <person name="Shaw L.M."/>
            <person name="Masouleh A.K."/>
            <person name="Furtado A."/>
            <person name="Henry R.J."/>
            <person name="Mitter N."/>
        </authorList>
    </citation>
    <scope>NUCLEOTIDE SEQUENCE [LARGE SCALE GENOMIC DNA]</scope>
    <source>
        <strain evidence="2">cv. Hass</strain>
    </source>
</reference>
<proteinExistence type="predicted"/>